<evidence type="ECO:0000313" key="1">
    <source>
        <dbReference type="EMBL" id="GID48501.1"/>
    </source>
</evidence>
<organism evidence="1">
    <name type="scientific">Actinoplanes campanulatus</name>
    <dbReference type="NCBI Taxonomy" id="113559"/>
    <lineage>
        <taxon>Bacteria</taxon>
        <taxon>Bacillati</taxon>
        <taxon>Actinomycetota</taxon>
        <taxon>Actinomycetes</taxon>
        <taxon>Micromonosporales</taxon>
        <taxon>Micromonosporaceae</taxon>
        <taxon>Actinoplanes</taxon>
    </lineage>
</organism>
<accession>A0ABQ3WQE5</accession>
<comment type="caution">
    <text evidence="1">The sequence shown here is derived from an EMBL/GenBank/DDBJ whole genome shotgun (WGS) entry which is preliminary data.</text>
</comment>
<reference evidence="1" key="1">
    <citation type="submission" date="2021-01" db="EMBL/GenBank/DDBJ databases">
        <title>Whole genome shotgun sequence of Actinoplanes capillaceus NBRC 16408.</title>
        <authorList>
            <person name="Komaki H."/>
            <person name="Tamura T."/>
        </authorList>
    </citation>
    <scope>NUCLEOTIDE SEQUENCE [LARGE SCALE GENOMIC DNA]</scope>
    <source>
        <strain evidence="1">NBRC 16408</strain>
    </source>
</reference>
<proteinExistence type="predicted"/>
<evidence type="ECO:0008006" key="2">
    <source>
        <dbReference type="Google" id="ProtNLM"/>
    </source>
</evidence>
<dbReference type="EMBL" id="BOMF01000105">
    <property type="protein sequence ID" value="GID48501.1"/>
    <property type="molecule type" value="Genomic_DNA"/>
</dbReference>
<protein>
    <recommendedName>
        <fullName evidence="2">Tetratricopeptide repeat-containing protein</fullName>
    </recommendedName>
</protein>
<sequence length="878" mass="95195">MADDPGRWCRACGTTAGDGAGSCAECGADLTAPAAGDARVGQVVVLPGLFLTRTGIVVAATGDTLSVLGKGDQPNSVGTAEFARMRPVDVPGPAVIGEAGRLWAASHAAGTGAVKASWNDARLKTYADDLAGRDLGRRRAAAADAIALGRQFWLPQAKLTETELCWYQARQAALRGDLGQMMAWLAKLPTGRYAVRIPLLLSHTAGLLADTGLAAQAAAQLAPFEEIHPDARALRHLLDPEAGGDLIHLTVAYAATSEVPKAVAAAERIRDRRRIPIEPHAGPNTRALDAYFAGLNGTNLDQYAGLLTELPEALLDDLVDAHALTKVDADGTARGAYLRCRLHPGRVGPDELAAAGFTAEQARRHYLARDAEALDALDGTDPAVGHYRALLAFVRDRDRGHADDLWPQTRALVDLIDGGGEVPEQLAADRSAWPLLRDAALQGRITVPEHVSTAHPDFAAWYGLCRLTRLVYDGDWEGTVRLARAIGRATRGGPLADEVASLVAYAKWQLGDHDGALAALDTGPAARFRAGLTLNASVIAAEKGSAAAQEPLARLAREAPDQRLRNGALIKALGLWIADDAVTEYPPELAALVHGRLADRIDDDDFFLDLLKFSANNDASWVAATPAIRATGGNQADMVRYFQTRCRILEEHRPETFSDLAEVLSQIWRRDPRPEWQARERDWFADLLLDLVHRDFGEAAGLAGVIEILLDGGVLEPRERLILSMQAGGHLAMGLGDDQDLRPESEKRFLFDPAYEFLRVRDEFPEPVREALAEELGRCLGVAAFAVGNAMSRAVDNLGDQYNEIVERRSWDRSNDWSLSRIQLELLDHMQTVVDRMRAYQVLLVQFPLDGPMNEIPDMLRGQADALAGQIDMLRRDF</sequence>
<gene>
    <name evidence="1" type="ORF">Aca07nite_57760</name>
</gene>
<name>A0ABQ3WQE5_9ACTN</name>
<dbReference type="RefSeq" id="WP_204298679.1">
    <property type="nucleotide sequence ID" value="NZ_BOMF01000105.1"/>
</dbReference>